<feature type="transmembrane region" description="Helical" evidence="1">
    <location>
        <begin position="159"/>
        <end position="182"/>
    </location>
</feature>
<sequence length="193" mass="23000">MTEKELYQQIYTTKEQLGNLLTEHWQLYSNMTTWYFWVNLVILIVPFIVLYMYVDRKRIFEVAFYGYSIHILWYNVDGFLTGNNYMNHPHSLTTFLPESFTVSAVFFPISFLLLYQYCTNNGKNYYIYSVIGSFIFAFGFGGISLLVELLRFHKGMNLFYLFLIDIVIVLTALAMTKVFFWIKNTRQPKRFSD</sequence>
<evidence type="ECO:0000313" key="3">
    <source>
        <dbReference type="Proteomes" id="UP001595989"/>
    </source>
</evidence>
<feature type="transmembrane region" description="Helical" evidence="1">
    <location>
        <begin position="125"/>
        <end position="147"/>
    </location>
</feature>
<proteinExistence type="predicted"/>
<keyword evidence="1" id="KW-0472">Membrane</keyword>
<dbReference type="RefSeq" id="WP_390295174.1">
    <property type="nucleotide sequence ID" value="NZ_JBHSFU010000004.1"/>
</dbReference>
<evidence type="ECO:0000256" key="1">
    <source>
        <dbReference type="SAM" id="Phobius"/>
    </source>
</evidence>
<keyword evidence="1" id="KW-1133">Transmembrane helix</keyword>
<name>A0ABV9DLH5_9BACI</name>
<keyword evidence="3" id="KW-1185">Reference proteome</keyword>
<keyword evidence="1" id="KW-0812">Transmembrane</keyword>
<reference evidence="3" key="1">
    <citation type="journal article" date="2019" name="Int. J. Syst. Evol. Microbiol.">
        <title>The Global Catalogue of Microorganisms (GCM) 10K type strain sequencing project: providing services to taxonomists for standard genome sequencing and annotation.</title>
        <authorList>
            <consortium name="The Broad Institute Genomics Platform"/>
            <consortium name="The Broad Institute Genome Sequencing Center for Infectious Disease"/>
            <person name="Wu L."/>
            <person name="Ma J."/>
        </authorList>
    </citation>
    <scope>NUCLEOTIDE SEQUENCE [LARGE SCALE GENOMIC DNA]</scope>
    <source>
        <strain evidence="3">CGMCC 4.7426</strain>
    </source>
</reference>
<dbReference type="EMBL" id="JBHSFU010000004">
    <property type="protein sequence ID" value="MFC4558448.1"/>
    <property type="molecule type" value="Genomic_DNA"/>
</dbReference>
<feature type="transmembrane region" description="Helical" evidence="1">
    <location>
        <begin position="34"/>
        <end position="54"/>
    </location>
</feature>
<comment type="caution">
    <text evidence="2">The sequence shown here is derived from an EMBL/GenBank/DDBJ whole genome shotgun (WGS) entry which is preliminary data.</text>
</comment>
<feature type="transmembrane region" description="Helical" evidence="1">
    <location>
        <begin position="59"/>
        <end position="76"/>
    </location>
</feature>
<evidence type="ECO:0000313" key="2">
    <source>
        <dbReference type="EMBL" id="MFC4558448.1"/>
    </source>
</evidence>
<gene>
    <name evidence="2" type="ORF">ACFO3D_09515</name>
</gene>
<dbReference type="Proteomes" id="UP001595989">
    <property type="component" value="Unassembled WGS sequence"/>
</dbReference>
<feature type="transmembrane region" description="Helical" evidence="1">
    <location>
        <begin position="96"/>
        <end position="118"/>
    </location>
</feature>
<protein>
    <submittedName>
        <fullName evidence="2">Uncharacterized protein</fullName>
    </submittedName>
</protein>
<organism evidence="2 3">
    <name type="scientific">Virgibacillus kekensis</name>
    <dbReference type="NCBI Taxonomy" id="202261"/>
    <lineage>
        <taxon>Bacteria</taxon>
        <taxon>Bacillati</taxon>
        <taxon>Bacillota</taxon>
        <taxon>Bacilli</taxon>
        <taxon>Bacillales</taxon>
        <taxon>Bacillaceae</taxon>
        <taxon>Virgibacillus</taxon>
    </lineage>
</organism>
<accession>A0ABV9DLH5</accession>